<feature type="region of interest" description="Disordered" evidence="1">
    <location>
        <begin position="357"/>
        <end position="387"/>
    </location>
</feature>
<feature type="compositionally biased region" description="Basic and acidic residues" evidence="1">
    <location>
        <begin position="363"/>
        <end position="376"/>
    </location>
</feature>
<protein>
    <submittedName>
        <fullName evidence="3">Uncharacterized protein AlNc14C315G10527</fullName>
    </submittedName>
</protein>
<evidence type="ECO:0000259" key="2">
    <source>
        <dbReference type="PROSITE" id="PS50013"/>
    </source>
</evidence>
<feature type="domain" description="Chromo" evidence="2">
    <location>
        <begin position="687"/>
        <end position="737"/>
    </location>
</feature>
<dbReference type="InterPro" id="IPR016197">
    <property type="entry name" value="Chromo-like_dom_sf"/>
</dbReference>
<evidence type="ECO:0000313" key="3">
    <source>
        <dbReference type="EMBL" id="CCA25707.1"/>
    </source>
</evidence>
<reference evidence="3" key="2">
    <citation type="submission" date="2011-02" db="EMBL/GenBank/DDBJ databases">
        <authorList>
            <person name="MacLean D."/>
        </authorList>
    </citation>
    <scope>NUCLEOTIDE SEQUENCE</scope>
</reference>
<evidence type="ECO:0000256" key="1">
    <source>
        <dbReference type="SAM" id="MobiDB-lite"/>
    </source>
</evidence>
<dbReference type="HOGENOM" id="CLU_000384_17_0_1"/>
<accession>F0WW87</accession>
<dbReference type="EMBL" id="FR824360">
    <property type="protein sequence ID" value="CCA25707.1"/>
    <property type="molecule type" value="Genomic_DNA"/>
</dbReference>
<dbReference type="InterPro" id="IPR000953">
    <property type="entry name" value="Chromo/chromo_shadow_dom"/>
</dbReference>
<dbReference type="AlphaFoldDB" id="F0WW87"/>
<gene>
    <name evidence="3" type="primary">AlNc14C315G10527</name>
    <name evidence="3" type="ORF">ALNC14_118510</name>
</gene>
<sequence>MRICYFTNQGRPVLDLIRGAPASQRQCAKEGIDLPRVMAYIPETPAPVVTKHPPPQAPVVTKQLSLEGTQRRQAHTLHIKFFITLLNLPPSARIHHKASLFRCRIQREQYEWLLRERCSATGEQYDTIAMSIKGSIDAEMLNNMALYVLGRNVERLADSDIMQDINRRCSKVKNNHLPDVEAPFAEKLRMNLKEDDIEARILKYFACFNNIGGNYQLQHVMGHTKANDHDAIVQIKNRTKILIDKLPPILLKREIMRLVSLEYRKAKADEGALYNLILERAREHQHYFLMTMRINQSRLHKARHLSVASLIPSMSKLHERRFTRSTVKAAPTETGTSTPPHDGCLVCKGPHWVSACPKSSNAQKDESKRATRERMAARASANRATLSSNQESQLSAVLARNLEVPLLLLGLPPDTHVTTTLRHPVSVEVVGGATLVCRERVTLNVQVRTAAGPVNIKGVDCLVLDGKGDKFILGKAVFSSLGIDVGAMIAKLVEGPATDTDGDDLTTNLAVEVGVDVDSDILNLLSSLEHAALLEECLQPPPPLLAPFIAPDGDGTTAITVNTDSVARQLNQLTTRLQQMHKVVESSKRHRQQAARDASSSAAANFQVSDFILWSRVEPRLSGSKLMFRWVGPFLVTGIKKHYFEVENLITKARNDVHGSRIKLFIETALKVTEKLREHITTQGLVLGVREICDLRYNNSASAWELKVAWVGLEDAEASWQPFSSINADVPGLVSAFLYTHPLLPDVIRLQMSSSNDRLWKGLYSPVVTKQLSLGGTQVRQAHSIACMLTSLIHFSTFLQARGSTHTYETTLE</sequence>
<organism evidence="3">
    <name type="scientific">Albugo laibachii Nc14</name>
    <dbReference type="NCBI Taxonomy" id="890382"/>
    <lineage>
        <taxon>Eukaryota</taxon>
        <taxon>Sar</taxon>
        <taxon>Stramenopiles</taxon>
        <taxon>Oomycota</taxon>
        <taxon>Peronosporomycetes</taxon>
        <taxon>Albuginales</taxon>
        <taxon>Albuginaceae</taxon>
        <taxon>Albugo</taxon>
    </lineage>
</organism>
<reference evidence="3" key="1">
    <citation type="journal article" date="2011" name="PLoS Biol.">
        <title>Gene gain and loss during evolution of obligate parasitism in the white rust pathogen of Arabidopsis thaliana.</title>
        <authorList>
            <person name="Kemen E."/>
            <person name="Gardiner A."/>
            <person name="Schultz-Larsen T."/>
            <person name="Kemen A.C."/>
            <person name="Balmuth A.L."/>
            <person name="Robert-Seilaniantz A."/>
            <person name="Bailey K."/>
            <person name="Holub E."/>
            <person name="Studholme D.J."/>
            <person name="Maclean D."/>
            <person name="Jones J.D."/>
        </authorList>
    </citation>
    <scope>NUCLEOTIDE SEQUENCE</scope>
</reference>
<proteinExistence type="predicted"/>
<name>F0WW87_9STRA</name>
<dbReference type="SUPFAM" id="SSF54160">
    <property type="entry name" value="Chromo domain-like"/>
    <property type="match status" value="1"/>
</dbReference>
<dbReference type="PROSITE" id="PS50013">
    <property type="entry name" value="CHROMO_2"/>
    <property type="match status" value="1"/>
</dbReference>